<organism evidence="1 2">
    <name type="scientific">Tetrahymena thermophila (strain SB210)</name>
    <dbReference type="NCBI Taxonomy" id="312017"/>
    <lineage>
        <taxon>Eukaryota</taxon>
        <taxon>Sar</taxon>
        <taxon>Alveolata</taxon>
        <taxon>Ciliophora</taxon>
        <taxon>Intramacronucleata</taxon>
        <taxon>Oligohymenophorea</taxon>
        <taxon>Hymenostomatida</taxon>
        <taxon>Tetrahymenina</taxon>
        <taxon>Tetrahymenidae</taxon>
        <taxon>Tetrahymena</taxon>
    </lineage>
</organism>
<dbReference type="Proteomes" id="UP000009168">
    <property type="component" value="Unassembled WGS sequence"/>
</dbReference>
<dbReference type="KEGG" id="tet:TTHERM_001043259"/>
<dbReference type="EMBL" id="GG662496">
    <property type="protein sequence ID" value="EWS72225.1"/>
    <property type="molecule type" value="Genomic_DNA"/>
</dbReference>
<reference evidence="2" key="1">
    <citation type="journal article" date="2006" name="PLoS Biol.">
        <title>Macronuclear genome sequence of the ciliate Tetrahymena thermophila, a model eukaryote.</title>
        <authorList>
            <person name="Eisen J.A."/>
            <person name="Coyne R.S."/>
            <person name="Wu M."/>
            <person name="Wu D."/>
            <person name="Thiagarajan M."/>
            <person name="Wortman J.R."/>
            <person name="Badger J.H."/>
            <person name="Ren Q."/>
            <person name="Amedeo P."/>
            <person name="Jones K.M."/>
            <person name="Tallon L.J."/>
            <person name="Delcher A.L."/>
            <person name="Salzberg S.L."/>
            <person name="Silva J.C."/>
            <person name="Haas B.J."/>
            <person name="Majoros W.H."/>
            <person name="Farzad M."/>
            <person name="Carlton J.M."/>
            <person name="Smith R.K. Jr."/>
            <person name="Garg J."/>
            <person name="Pearlman R.E."/>
            <person name="Karrer K.M."/>
            <person name="Sun L."/>
            <person name="Manning G."/>
            <person name="Elde N.C."/>
            <person name="Turkewitz A.P."/>
            <person name="Asai D.J."/>
            <person name="Wilkes D.E."/>
            <person name="Wang Y."/>
            <person name="Cai H."/>
            <person name="Collins K."/>
            <person name="Stewart B.A."/>
            <person name="Lee S.R."/>
            <person name="Wilamowska K."/>
            <person name="Weinberg Z."/>
            <person name="Ruzzo W.L."/>
            <person name="Wloga D."/>
            <person name="Gaertig J."/>
            <person name="Frankel J."/>
            <person name="Tsao C.-C."/>
            <person name="Gorovsky M.A."/>
            <person name="Keeling P.J."/>
            <person name="Waller R.F."/>
            <person name="Patron N.J."/>
            <person name="Cherry J.M."/>
            <person name="Stover N.A."/>
            <person name="Krieger C.J."/>
            <person name="del Toro C."/>
            <person name="Ryder H.F."/>
            <person name="Williamson S.C."/>
            <person name="Barbeau R.A."/>
            <person name="Hamilton E.P."/>
            <person name="Orias E."/>
        </authorList>
    </citation>
    <scope>NUCLEOTIDE SEQUENCE [LARGE SCALE GENOMIC DNA]</scope>
    <source>
        <strain evidence="2">SB210</strain>
    </source>
</reference>
<name>W7WZA6_TETTS</name>
<dbReference type="InParanoid" id="W7WZA6"/>
<keyword evidence="2" id="KW-1185">Reference proteome</keyword>
<evidence type="ECO:0000313" key="1">
    <source>
        <dbReference type="EMBL" id="EWS72225.1"/>
    </source>
</evidence>
<dbReference type="RefSeq" id="XP_012655242.1">
    <property type="nucleotide sequence ID" value="XM_012799788.1"/>
</dbReference>
<accession>W7WZA6</accession>
<proteinExistence type="predicted"/>
<evidence type="ECO:0000313" key="2">
    <source>
        <dbReference type="Proteomes" id="UP000009168"/>
    </source>
</evidence>
<protein>
    <submittedName>
        <fullName evidence="1">Uncharacterized protein</fullName>
    </submittedName>
</protein>
<dbReference type="GeneID" id="24441519"/>
<sequence length="98" mass="12039">MIQINCQYEFVCRDDVEYVSCESYNLEIIIGELFLYQEINLQRVNGRQMIREFQIVQRNLCTQNNIMILYFGKCFNQNEFQVILYNSRKYQFYESSHY</sequence>
<dbReference type="AlphaFoldDB" id="W7WZA6"/>
<gene>
    <name evidence="1" type="ORF">TTHERM_001043259</name>
</gene>